<name>A0A2P5ATQ8_TREOI</name>
<accession>A0A2P5ATQ8</accession>
<organism evidence="1 2">
    <name type="scientific">Trema orientale</name>
    <name type="common">Charcoal tree</name>
    <name type="synonym">Celtis orientalis</name>
    <dbReference type="NCBI Taxonomy" id="63057"/>
    <lineage>
        <taxon>Eukaryota</taxon>
        <taxon>Viridiplantae</taxon>
        <taxon>Streptophyta</taxon>
        <taxon>Embryophyta</taxon>
        <taxon>Tracheophyta</taxon>
        <taxon>Spermatophyta</taxon>
        <taxon>Magnoliopsida</taxon>
        <taxon>eudicotyledons</taxon>
        <taxon>Gunneridae</taxon>
        <taxon>Pentapetalae</taxon>
        <taxon>rosids</taxon>
        <taxon>fabids</taxon>
        <taxon>Rosales</taxon>
        <taxon>Cannabaceae</taxon>
        <taxon>Trema</taxon>
    </lineage>
</organism>
<evidence type="ECO:0000313" key="2">
    <source>
        <dbReference type="Proteomes" id="UP000237000"/>
    </source>
</evidence>
<comment type="caution">
    <text evidence="1">The sequence shown here is derived from an EMBL/GenBank/DDBJ whole genome shotgun (WGS) entry which is preliminary data.</text>
</comment>
<proteinExistence type="predicted"/>
<gene>
    <name evidence="1" type="ORF">TorRG33x02_341540</name>
</gene>
<protein>
    <submittedName>
        <fullName evidence="1">Uncharacterized protein</fullName>
    </submittedName>
</protein>
<dbReference type="Proteomes" id="UP000237000">
    <property type="component" value="Unassembled WGS sequence"/>
</dbReference>
<dbReference type="InParanoid" id="A0A2P5ATQ8"/>
<sequence>MATHTQGAHGLVGEEVRVLSNPTQGAHGLAKISGNHHLGGAAARAPGGGYLAAAPPSLATMDVNITLQNPNLGLFVVETQKDGAACPLLQHAQLSTKMGNKGDLNSGNLDSSLGAAALNPGKHDLGNLNMGFSGLGNANQPGMVTEGLAHATSSSRQISSMAADKHASFTASPSYAQILNTGNNAPNENGNEAIAVPFIAPESCKPSIK</sequence>
<keyword evidence="2" id="KW-1185">Reference proteome</keyword>
<dbReference type="AlphaFoldDB" id="A0A2P5ATQ8"/>
<dbReference type="EMBL" id="JXTC01000702">
    <property type="protein sequence ID" value="PON39934.1"/>
    <property type="molecule type" value="Genomic_DNA"/>
</dbReference>
<evidence type="ECO:0000313" key="1">
    <source>
        <dbReference type="EMBL" id="PON39934.1"/>
    </source>
</evidence>
<feature type="non-terminal residue" evidence="1">
    <location>
        <position position="209"/>
    </location>
</feature>
<reference evidence="2" key="1">
    <citation type="submission" date="2016-06" db="EMBL/GenBank/DDBJ databases">
        <title>Parallel loss of symbiosis genes in relatives of nitrogen-fixing non-legume Parasponia.</title>
        <authorList>
            <person name="Van Velzen R."/>
            <person name="Holmer R."/>
            <person name="Bu F."/>
            <person name="Rutten L."/>
            <person name="Van Zeijl A."/>
            <person name="Liu W."/>
            <person name="Santuari L."/>
            <person name="Cao Q."/>
            <person name="Sharma T."/>
            <person name="Shen D."/>
            <person name="Roswanjaya Y."/>
            <person name="Wardhani T."/>
            <person name="Kalhor M.S."/>
            <person name="Jansen J."/>
            <person name="Van den Hoogen J."/>
            <person name="Gungor B."/>
            <person name="Hartog M."/>
            <person name="Hontelez J."/>
            <person name="Verver J."/>
            <person name="Yang W.-C."/>
            <person name="Schijlen E."/>
            <person name="Repin R."/>
            <person name="Schilthuizen M."/>
            <person name="Schranz E."/>
            <person name="Heidstra R."/>
            <person name="Miyata K."/>
            <person name="Fedorova E."/>
            <person name="Kohlen W."/>
            <person name="Bisseling T."/>
            <person name="Smit S."/>
            <person name="Geurts R."/>
        </authorList>
    </citation>
    <scope>NUCLEOTIDE SEQUENCE [LARGE SCALE GENOMIC DNA]</scope>
    <source>
        <strain evidence="2">cv. RG33-2</strain>
    </source>
</reference>